<keyword evidence="6" id="KW-0807">Transducer</keyword>
<dbReference type="PANTHER" id="PTHR22750">
    <property type="entry name" value="G-PROTEIN COUPLED RECEPTOR"/>
    <property type="match status" value="1"/>
</dbReference>
<keyword evidence="5 7" id="KW-0472">Membrane</keyword>
<feature type="transmembrane region" description="Helical" evidence="7">
    <location>
        <begin position="91"/>
        <end position="112"/>
    </location>
</feature>
<feature type="transmembrane region" description="Helical" evidence="7">
    <location>
        <begin position="132"/>
        <end position="150"/>
    </location>
</feature>
<organism evidence="9">
    <name type="scientific">Phallusia mammillata</name>
    <dbReference type="NCBI Taxonomy" id="59560"/>
    <lineage>
        <taxon>Eukaryota</taxon>
        <taxon>Metazoa</taxon>
        <taxon>Chordata</taxon>
        <taxon>Tunicata</taxon>
        <taxon>Ascidiacea</taxon>
        <taxon>Phlebobranchia</taxon>
        <taxon>Ascidiidae</taxon>
        <taxon>Phallusia</taxon>
    </lineage>
</organism>
<dbReference type="PROSITE" id="PS50262">
    <property type="entry name" value="G_PROTEIN_RECEP_F1_2"/>
    <property type="match status" value="1"/>
</dbReference>
<reference evidence="9" key="1">
    <citation type="submission" date="2020-04" db="EMBL/GenBank/DDBJ databases">
        <authorList>
            <person name="Neveu A P."/>
        </authorList>
    </citation>
    <scope>NUCLEOTIDE SEQUENCE</scope>
    <source>
        <tissue evidence="9">Whole embryo</tissue>
    </source>
</reference>
<proteinExistence type="evidence at transcript level"/>
<dbReference type="SUPFAM" id="SSF81321">
    <property type="entry name" value="Family A G protein-coupled receptor-like"/>
    <property type="match status" value="1"/>
</dbReference>
<evidence type="ECO:0000256" key="5">
    <source>
        <dbReference type="ARBA" id="ARBA00023136"/>
    </source>
</evidence>
<dbReference type="AlphaFoldDB" id="A0A6F9DAA2"/>
<evidence type="ECO:0000256" key="6">
    <source>
        <dbReference type="RuleBase" id="RU000688"/>
    </source>
</evidence>
<keyword evidence="3 6" id="KW-0812">Transmembrane</keyword>
<keyword evidence="2" id="KW-1003">Cell membrane</keyword>
<comment type="subcellular location">
    <subcellularLocation>
        <location evidence="1">Cell membrane</location>
        <topology evidence="1">Multi-pass membrane protein</topology>
    </subcellularLocation>
</comment>
<comment type="similarity">
    <text evidence="6">Belongs to the G-protein coupled receptor 1 family.</text>
</comment>
<protein>
    <submittedName>
        <fullName evidence="9">Cannabinoid receptor 1-like</fullName>
    </submittedName>
</protein>
<feature type="domain" description="G-protein coupled receptors family 1 profile" evidence="8">
    <location>
        <begin position="71"/>
        <end position="315"/>
    </location>
</feature>
<dbReference type="Pfam" id="PF00001">
    <property type="entry name" value="7tm_1"/>
    <property type="match status" value="1"/>
</dbReference>
<dbReference type="InterPro" id="IPR000276">
    <property type="entry name" value="GPCR_Rhodpsn"/>
</dbReference>
<dbReference type="PROSITE" id="PS00237">
    <property type="entry name" value="G_PROTEIN_RECEP_F1_1"/>
    <property type="match status" value="1"/>
</dbReference>
<evidence type="ECO:0000259" key="8">
    <source>
        <dbReference type="PROSITE" id="PS50262"/>
    </source>
</evidence>
<keyword evidence="4 7" id="KW-1133">Transmembrane helix</keyword>
<dbReference type="EMBL" id="LR784064">
    <property type="protein sequence ID" value="CAB3232336.1"/>
    <property type="molecule type" value="mRNA"/>
</dbReference>
<dbReference type="GO" id="GO:0004930">
    <property type="term" value="F:G protein-coupled receptor activity"/>
    <property type="evidence" value="ECO:0007669"/>
    <property type="project" value="UniProtKB-KW"/>
</dbReference>
<evidence type="ECO:0000256" key="7">
    <source>
        <dbReference type="SAM" id="Phobius"/>
    </source>
</evidence>
<dbReference type="PRINTS" id="PR00237">
    <property type="entry name" value="GPCRRHODOPSN"/>
</dbReference>
<name>A0A6F9DAA2_9ASCI</name>
<feature type="transmembrane region" description="Helical" evidence="7">
    <location>
        <begin position="54"/>
        <end position="79"/>
    </location>
</feature>
<evidence type="ECO:0000256" key="1">
    <source>
        <dbReference type="ARBA" id="ARBA00004651"/>
    </source>
</evidence>
<sequence>MNTSPKDWDILGNPSPNRSDYLATMDISGNNSNMLSPIVNATERPLEYCEPLDYVPLIITAGLVSGGIIIGNALVIQSIVFGSARFFRPMYWFIIHLSVSDFCIGVMLLWNYCLAALFNIHNTLDTLSFVNGVWVTSACASVFGILLLAIDRYMQVVHRRQHRLYVNQYTVAVAITFAWVFPTSVFLIAPMVSDWSCKNNCECQVDQYIHCHPVVSCSQVIPPFTKSYILIVIIYIFLVMPLPILIYGLIFIRARRSHKLATRQRMRHRDIRLIRTLVVIMLIFVLSLLPCGIIMCIVSTNHTQKIDYCVLVLSL</sequence>
<feature type="transmembrane region" description="Helical" evidence="7">
    <location>
        <begin position="273"/>
        <end position="295"/>
    </location>
</feature>
<accession>A0A6F9DAA2</accession>
<dbReference type="GO" id="GO:0005886">
    <property type="term" value="C:plasma membrane"/>
    <property type="evidence" value="ECO:0007669"/>
    <property type="project" value="UniProtKB-SubCell"/>
</dbReference>
<keyword evidence="6 9" id="KW-0675">Receptor</keyword>
<evidence type="ECO:0000256" key="4">
    <source>
        <dbReference type="ARBA" id="ARBA00022989"/>
    </source>
</evidence>
<evidence type="ECO:0000256" key="2">
    <source>
        <dbReference type="ARBA" id="ARBA00022475"/>
    </source>
</evidence>
<evidence type="ECO:0000313" key="9">
    <source>
        <dbReference type="EMBL" id="CAB3232336.1"/>
    </source>
</evidence>
<evidence type="ECO:0000256" key="3">
    <source>
        <dbReference type="ARBA" id="ARBA00022692"/>
    </source>
</evidence>
<keyword evidence="6" id="KW-0297">G-protein coupled receptor</keyword>
<feature type="transmembrane region" description="Helical" evidence="7">
    <location>
        <begin position="228"/>
        <end position="252"/>
    </location>
</feature>
<gene>
    <name evidence="9" type="primary">Cnr1</name>
</gene>
<dbReference type="InterPro" id="IPR017452">
    <property type="entry name" value="GPCR_Rhodpsn_7TM"/>
</dbReference>
<feature type="transmembrane region" description="Helical" evidence="7">
    <location>
        <begin position="171"/>
        <end position="189"/>
    </location>
</feature>
<dbReference type="Gene3D" id="1.20.1070.10">
    <property type="entry name" value="Rhodopsin 7-helix transmembrane proteins"/>
    <property type="match status" value="1"/>
</dbReference>